<evidence type="ECO:0000256" key="1">
    <source>
        <dbReference type="ARBA" id="ARBA00023015"/>
    </source>
</evidence>
<dbReference type="PANTHER" id="PTHR30055:SF234">
    <property type="entry name" value="HTH-TYPE TRANSCRIPTIONAL REGULATOR BETI"/>
    <property type="match status" value="1"/>
</dbReference>
<evidence type="ECO:0000313" key="6">
    <source>
        <dbReference type="EMBL" id="CAA9475758.1"/>
    </source>
</evidence>
<keyword evidence="2 4" id="KW-0238">DNA-binding</keyword>
<evidence type="ECO:0000256" key="2">
    <source>
        <dbReference type="ARBA" id="ARBA00023125"/>
    </source>
</evidence>
<protein>
    <recommendedName>
        <fullName evidence="5">HTH tetR-type domain-containing protein</fullName>
    </recommendedName>
</protein>
<evidence type="ECO:0000256" key="3">
    <source>
        <dbReference type="ARBA" id="ARBA00023163"/>
    </source>
</evidence>
<dbReference type="InterPro" id="IPR001647">
    <property type="entry name" value="HTH_TetR"/>
</dbReference>
<dbReference type="PANTHER" id="PTHR30055">
    <property type="entry name" value="HTH-TYPE TRANSCRIPTIONAL REGULATOR RUTR"/>
    <property type="match status" value="1"/>
</dbReference>
<dbReference type="Pfam" id="PF00440">
    <property type="entry name" value="TetR_N"/>
    <property type="match status" value="1"/>
</dbReference>
<feature type="DNA-binding region" description="H-T-H motif" evidence="4">
    <location>
        <begin position="36"/>
        <end position="55"/>
    </location>
</feature>
<accession>A0A6J4RR26</accession>
<dbReference type="AlphaFoldDB" id="A0A6J4RR26"/>
<dbReference type="SUPFAM" id="SSF46689">
    <property type="entry name" value="Homeodomain-like"/>
    <property type="match status" value="1"/>
</dbReference>
<dbReference type="PROSITE" id="PS50977">
    <property type="entry name" value="HTH_TETR_2"/>
    <property type="match status" value="1"/>
</dbReference>
<feature type="domain" description="HTH tetR-type" evidence="5">
    <location>
        <begin position="13"/>
        <end position="73"/>
    </location>
</feature>
<gene>
    <name evidence="6" type="ORF">AVDCRST_MAG85-298</name>
</gene>
<organism evidence="6">
    <name type="scientific">uncultured Solirubrobacteraceae bacterium</name>
    <dbReference type="NCBI Taxonomy" id="1162706"/>
    <lineage>
        <taxon>Bacteria</taxon>
        <taxon>Bacillati</taxon>
        <taxon>Actinomycetota</taxon>
        <taxon>Thermoleophilia</taxon>
        <taxon>Solirubrobacterales</taxon>
        <taxon>Solirubrobacteraceae</taxon>
        <taxon>environmental samples</taxon>
    </lineage>
</organism>
<proteinExistence type="predicted"/>
<dbReference type="GO" id="GO:0000976">
    <property type="term" value="F:transcription cis-regulatory region binding"/>
    <property type="evidence" value="ECO:0007669"/>
    <property type="project" value="TreeGrafter"/>
</dbReference>
<dbReference type="Gene3D" id="1.10.357.10">
    <property type="entry name" value="Tetracycline Repressor, domain 2"/>
    <property type="match status" value="1"/>
</dbReference>
<dbReference type="InterPro" id="IPR050109">
    <property type="entry name" value="HTH-type_TetR-like_transc_reg"/>
</dbReference>
<dbReference type="Pfam" id="PF17940">
    <property type="entry name" value="TetR_C_31"/>
    <property type="match status" value="1"/>
</dbReference>
<reference evidence="6" key="1">
    <citation type="submission" date="2020-02" db="EMBL/GenBank/DDBJ databases">
        <authorList>
            <person name="Meier V. D."/>
        </authorList>
    </citation>
    <scope>NUCLEOTIDE SEQUENCE</scope>
    <source>
        <strain evidence="6">AVDCRST_MAG85</strain>
    </source>
</reference>
<name>A0A6J4RR26_9ACTN</name>
<sequence>MAGNRVPQQVRGEERRERILRATLGVIARDGIAAVTHRRVAAEGGVPLGSLTYWFATKDDLLREALRLLVDEETERLRRVGEGLTDDMTPEEIAERFAEVLESSGDTDQLAQFELYLEAARNPALREVAQQCFAAYEDISRLALRAAGVEASGALPALFVALADGLGLRRMGAGDALDVREAMLGLFGGVRSDAPV</sequence>
<dbReference type="GO" id="GO:0003700">
    <property type="term" value="F:DNA-binding transcription factor activity"/>
    <property type="evidence" value="ECO:0007669"/>
    <property type="project" value="TreeGrafter"/>
</dbReference>
<keyword evidence="1" id="KW-0805">Transcription regulation</keyword>
<dbReference type="EMBL" id="CADCVT010000034">
    <property type="protein sequence ID" value="CAA9475758.1"/>
    <property type="molecule type" value="Genomic_DNA"/>
</dbReference>
<dbReference type="InterPro" id="IPR041583">
    <property type="entry name" value="TetR_C_31"/>
</dbReference>
<evidence type="ECO:0000259" key="5">
    <source>
        <dbReference type="PROSITE" id="PS50977"/>
    </source>
</evidence>
<dbReference type="InterPro" id="IPR009057">
    <property type="entry name" value="Homeodomain-like_sf"/>
</dbReference>
<keyword evidence="3" id="KW-0804">Transcription</keyword>
<evidence type="ECO:0000256" key="4">
    <source>
        <dbReference type="PROSITE-ProRule" id="PRU00335"/>
    </source>
</evidence>